<keyword evidence="1" id="KW-1133">Transmembrane helix</keyword>
<sequence>MRWVLAVVGVLLAAVGLTSLIHPAYAPGRAPPFGQGGFAAPQPPVVSVSGGLYFKAYIEARGAGGEMYLRCYVFDTYAGGLWSWSGQGGRAFGDGVVTVGAGPLRLGGELNLSGPLMGSCVPVASPPVDGLAIGSFREVAPGARLSADIEGLYVSLAGGSPRYVASYIGQGTAVEKPDGRYLQVPPELRPVLEKIVANVTAGCRDAACAASRIKEYLTTGFKYDGTMDALWPEIPPGADPVLWFLTEGRRGVCIHFASAFVLLARAAGVPARLVIGYLSDGPVPQEWSVKAFSPHAWAEYYVEGVGWVGVEATPGGGVQIPVAPPIPLTALPPQPSPPQTPDLPAPPSPALPTWLFIAVASAAAAASLAVFASRRYVTLGLGEEFVVRGPPWFSVYVNKRRVGRPPVRLVFDKPGLYLVRAGPVIYLVRVLDYKRLAGAIYLRVLRRLGLPPTVTPRELAAIRPEYGEFALIFERIRFGPSAGRGDVERLRRAL</sequence>
<dbReference type="EMBL" id="CP003098">
    <property type="protein sequence ID" value="AET31730.1"/>
    <property type="molecule type" value="Genomic_DNA"/>
</dbReference>
<protein>
    <submittedName>
        <fullName evidence="3">Transglutaminase-like protein</fullName>
    </submittedName>
</protein>
<dbReference type="SUPFAM" id="SSF54001">
    <property type="entry name" value="Cysteine proteinases"/>
    <property type="match status" value="1"/>
</dbReference>
<keyword evidence="4" id="KW-1185">Reference proteome</keyword>
<dbReference type="OrthoDB" id="29234at2157"/>
<dbReference type="Pfam" id="PF01841">
    <property type="entry name" value="Transglut_core"/>
    <property type="match status" value="1"/>
</dbReference>
<organism evidence="3 4">
    <name type="scientific">Pyrobaculum ferrireducens</name>
    <dbReference type="NCBI Taxonomy" id="1104324"/>
    <lineage>
        <taxon>Archaea</taxon>
        <taxon>Thermoproteota</taxon>
        <taxon>Thermoprotei</taxon>
        <taxon>Thermoproteales</taxon>
        <taxon>Thermoproteaceae</taxon>
        <taxon>Pyrobaculum</taxon>
    </lineage>
</organism>
<dbReference type="SMART" id="SM00460">
    <property type="entry name" value="TGc"/>
    <property type="match status" value="1"/>
</dbReference>
<reference evidence="3 4" key="1">
    <citation type="journal article" date="2012" name="J. Bacteriol.">
        <title>Complete genome sequence of strain 1860, a crenarchaeon of the genus pyrobaculum able to grow with various electron acceptors.</title>
        <authorList>
            <person name="Mardanov A.V."/>
            <person name="Gumerov V.M."/>
            <person name="Slobodkina G.B."/>
            <person name="Beletsky A.V."/>
            <person name="Bonch-Osmolovskaya E.A."/>
            <person name="Ravin N.V."/>
            <person name="Skryabin K.G."/>
        </authorList>
    </citation>
    <scope>NUCLEOTIDE SEQUENCE [LARGE SCALE GENOMIC DNA]</scope>
    <source>
        <strain evidence="3 4">1860</strain>
    </source>
</reference>
<dbReference type="InterPro" id="IPR052901">
    <property type="entry name" value="Bact_TGase-like"/>
</dbReference>
<dbReference type="Gene3D" id="3.10.620.30">
    <property type="match status" value="1"/>
</dbReference>
<feature type="transmembrane region" description="Helical" evidence="1">
    <location>
        <begin position="351"/>
        <end position="372"/>
    </location>
</feature>
<dbReference type="KEGG" id="pyr:P186_0270"/>
<evidence type="ECO:0000313" key="4">
    <source>
        <dbReference type="Proteomes" id="UP000005867"/>
    </source>
</evidence>
<keyword evidence="1" id="KW-0472">Membrane</keyword>
<dbReference type="GeneID" id="11594537"/>
<evidence type="ECO:0000256" key="1">
    <source>
        <dbReference type="SAM" id="Phobius"/>
    </source>
</evidence>
<dbReference type="PANTHER" id="PTHR42736">
    <property type="entry name" value="PROTEIN-GLUTAMINE GAMMA-GLUTAMYLTRANSFERASE"/>
    <property type="match status" value="1"/>
</dbReference>
<proteinExistence type="predicted"/>
<dbReference type="STRING" id="1104324.P186_0270"/>
<keyword evidence="1" id="KW-0812">Transmembrane</keyword>
<feature type="domain" description="Transglutaminase-like" evidence="2">
    <location>
        <begin position="245"/>
        <end position="314"/>
    </location>
</feature>
<dbReference type="PANTHER" id="PTHR42736:SF1">
    <property type="entry name" value="PROTEIN-GLUTAMINE GAMMA-GLUTAMYLTRANSFERASE"/>
    <property type="match status" value="1"/>
</dbReference>
<name>G7VFB4_9CREN</name>
<gene>
    <name evidence="3" type="ORF">P186_0270</name>
</gene>
<dbReference type="HOGENOM" id="CLU_552789_0_0_2"/>
<accession>G7VFB4</accession>
<evidence type="ECO:0000313" key="3">
    <source>
        <dbReference type="EMBL" id="AET31730.1"/>
    </source>
</evidence>
<dbReference type="AlphaFoldDB" id="G7VFB4"/>
<dbReference type="InterPro" id="IPR002931">
    <property type="entry name" value="Transglutaminase-like"/>
</dbReference>
<dbReference type="eggNOG" id="arCOG02169">
    <property type="taxonomic scope" value="Archaea"/>
</dbReference>
<dbReference type="Proteomes" id="UP000005867">
    <property type="component" value="Chromosome"/>
</dbReference>
<evidence type="ECO:0000259" key="2">
    <source>
        <dbReference type="SMART" id="SM00460"/>
    </source>
</evidence>
<dbReference type="InterPro" id="IPR038765">
    <property type="entry name" value="Papain-like_cys_pep_sf"/>
</dbReference>
<dbReference type="RefSeq" id="WP_014287558.1">
    <property type="nucleotide sequence ID" value="NC_016645.1"/>
</dbReference>
<dbReference type="BioCyc" id="PSP1104324:GJSN-263-MONOMER"/>